<dbReference type="PANTHER" id="PTHR42895:SF1">
    <property type="entry name" value="IRON-SULFUR CLUSTER PROTEIN"/>
    <property type="match status" value="1"/>
</dbReference>
<name>A0A1G9KYX0_9FIRM</name>
<evidence type="ECO:0000256" key="1">
    <source>
        <dbReference type="SAM" id="MobiDB-lite"/>
    </source>
</evidence>
<dbReference type="SUPFAM" id="SSF54862">
    <property type="entry name" value="4Fe-4S ferredoxins"/>
    <property type="match status" value="1"/>
</dbReference>
<dbReference type="Proteomes" id="UP000199476">
    <property type="component" value="Unassembled WGS sequence"/>
</dbReference>
<dbReference type="InterPro" id="IPR052911">
    <property type="entry name" value="Corrinoid_activation_enz"/>
</dbReference>
<reference evidence="3 4" key="1">
    <citation type="submission" date="2016-10" db="EMBL/GenBank/DDBJ databases">
        <authorList>
            <person name="de Groot N.N."/>
        </authorList>
    </citation>
    <scope>NUCLEOTIDE SEQUENCE [LARGE SCALE GENOMIC DNA]</scope>
    <source>
        <strain evidence="3 4">SLAS-1</strain>
    </source>
</reference>
<feature type="domain" description="4Fe-4S ferredoxin-type" evidence="2">
    <location>
        <begin position="35"/>
        <end position="64"/>
    </location>
</feature>
<dbReference type="OrthoDB" id="9795268at2"/>
<evidence type="ECO:0000313" key="3">
    <source>
        <dbReference type="EMBL" id="SDL54535.1"/>
    </source>
</evidence>
<gene>
    <name evidence="3" type="ORF">SAMN04488692_105127</name>
</gene>
<evidence type="ECO:0000259" key="2">
    <source>
        <dbReference type="PROSITE" id="PS51379"/>
    </source>
</evidence>
<dbReference type="InterPro" id="IPR017896">
    <property type="entry name" value="4Fe4S_Fe-S-bd"/>
</dbReference>
<dbReference type="RefSeq" id="WP_089758952.1">
    <property type="nucleotide sequence ID" value="NZ_FNGO01000005.1"/>
</dbReference>
<dbReference type="AlphaFoldDB" id="A0A1G9KYX0"/>
<accession>A0A1G9KYX0</accession>
<dbReference type="Pfam" id="PF00037">
    <property type="entry name" value="Fer4"/>
    <property type="match status" value="1"/>
</dbReference>
<dbReference type="Gene3D" id="3.30.70.20">
    <property type="match status" value="1"/>
</dbReference>
<sequence>MVMRKIVKIDEDKCTGCGECIPACDEGAIEIVDGVARLKEERLCDGLGDCLGECPEDAIELVEEDVEEFDEEAVKNEQLKMKNTAVGGGCPGSRMRDLSRGSTCSGGQKKSERSEKDKQQNSGGNKTAAGDGDVELSINSQLEQWPVQLHLLPETASFFEGADLLIAADCVAFAYADFHLDLLKDKKLAVGCPKLDDSERYRSKLRGILEHNDLNSITVAIMEVPCCRGMVHLVEDAVASSDQDFEIDKVVISAEGEKIQ</sequence>
<dbReference type="EMBL" id="FNGO01000005">
    <property type="protein sequence ID" value="SDL54535.1"/>
    <property type="molecule type" value="Genomic_DNA"/>
</dbReference>
<keyword evidence="4" id="KW-1185">Reference proteome</keyword>
<dbReference type="PANTHER" id="PTHR42895">
    <property type="entry name" value="IRON-SULFUR CLUSTER-BINDING PROTEIN-RELATED"/>
    <property type="match status" value="1"/>
</dbReference>
<feature type="region of interest" description="Disordered" evidence="1">
    <location>
        <begin position="85"/>
        <end position="132"/>
    </location>
</feature>
<evidence type="ECO:0000313" key="4">
    <source>
        <dbReference type="Proteomes" id="UP000199476"/>
    </source>
</evidence>
<dbReference type="STRING" id="321763.SAMN04488692_105127"/>
<dbReference type="PROSITE" id="PS51379">
    <property type="entry name" value="4FE4S_FER_2"/>
    <property type="match status" value="2"/>
</dbReference>
<feature type="domain" description="4Fe-4S ferredoxin-type" evidence="2">
    <location>
        <begin position="5"/>
        <end position="34"/>
    </location>
</feature>
<organism evidence="3 4">
    <name type="scientific">Halarsenatibacter silvermanii</name>
    <dbReference type="NCBI Taxonomy" id="321763"/>
    <lineage>
        <taxon>Bacteria</taxon>
        <taxon>Bacillati</taxon>
        <taxon>Bacillota</taxon>
        <taxon>Clostridia</taxon>
        <taxon>Halanaerobiales</taxon>
        <taxon>Halarsenatibacteraceae</taxon>
        <taxon>Halarsenatibacter</taxon>
    </lineage>
</organism>
<feature type="compositionally biased region" description="Basic and acidic residues" evidence="1">
    <location>
        <begin position="109"/>
        <end position="119"/>
    </location>
</feature>
<protein>
    <submittedName>
        <fullName evidence="3">4Fe-4S binding domain-containing protein</fullName>
    </submittedName>
</protein>
<proteinExistence type="predicted"/>